<comment type="pathway">
    <text evidence="6">Cofactor biosynthesis; adenosylcobalamin biosynthesis; adenosylcobalamin from cob(II)yrinate a,c-diamide: step 5/7.</text>
</comment>
<dbReference type="PANTHER" id="PTHR34848">
    <property type="match status" value="1"/>
</dbReference>
<dbReference type="GO" id="GO:0009236">
    <property type="term" value="P:cobalamin biosynthetic process"/>
    <property type="evidence" value="ECO:0007669"/>
    <property type="project" value="UniProtKB-KW"/>
</dbReference>
<comment type="catalytic activity">
    <reaction evidence="2">
        <text>adenosylcob(III)inamide phosphate + GTP + H(+) = adenosylcob(III)inamide-GDP + diphosphate</text>
        <dbReference type="Rhea" id="RHEA:22712"/>
        <dbReference type="ChEBI" id="CHEBI:15378"/>
        <dbReference type="ChEBI" id="CHEBI:33019"/>
        <dbReference type="ChEBI" id="CHEBI:37565"/>
        <dbReference type="ChEBI" id="CHEBI:58502"/>
        <dbReference type="ChEBI" id="CHEBI:60487"/>
        <dbReference type="EC" id="2.7.7.62"/>
    </reaction>
</comment>
<evidence type="ECO:0000256" key="14">
    <source>
        <dbReference type="ARBA" id="ARBA00022840"/>
    </source>
</evidence>
<reference evidence="18" key="1">
    <citation type="submission" date="2018-05" db="EMBL/GenBank/DDBJ databases">
        <authorList>
            <person name="Lanie J.A."/>
            <person name="Ng W.-L."/>
            <person name="Kazmierczak K.M."/>
            <person name="Andrzejewski T.M."/>
            <person name="Davidsen T.M."/>
            <person name="Wayne K.J."/>
            <person name="Tettelin H."/>
            <person name="Glass J.I."/>
            <person name="Rusch D."/>
            <person name="Podicherti R."/>
            <person name="Tsui H.-C.T."/>
            <person name="Winkler M.E."/>
        </authorList>
    </citation>
    <scope>NUCLEOTIDE SEQUENCE</scope>
</reference>
<keyword evidence="13" id="KW-0418">Kinase</keyword>
<keyword evidence="14" id="KW-0067">ATP-binding</keyword>
<keyword evidence="12" id="KW-0547">Nucleotide-binding</keyword>
<evidence type="ECO:0000256" key="10">
    <source>
        <dbReference type="ARBA" id="ARBA00022573"/>
    </source>
</evidence>
<proteinExistence type="inferred from homology"/>
<evidence type="ECO:0000256" key="12">
    <source>
        <dbReference type="ARBA" id="ARBA00022741"/>
    </source>
</evidence>
<dbReference type="SUPFAM" id="SSF52540">
    <property type="entry name" value="P-loop containing nucleoside triphosphate hydrolases"/>
    <property type="match status" value="1"/>
</dbReference>
<evidence type="ECO:0000256" key="15">
    <source>
        <dbReference type="ARBA" id="ARBA00023134"/>
    </source>
</evidence>
<accession>A0A381R179</accession>
<dbReference type="AlphaFoldDB" id="A0A381R179"/>
<comment type="catalytic activity">
    <reaction evidence="1">
        <text>adenosylcob(III)inamide + ATP = adenosylcob(III)inamide phosphate + ADP + H(+)</text>
        <dbReference type="Rhea" id="RHEA:15769"/>
        <dbReference type="ChEBI" id="CHEBI:2480"/>
        <dbReference type="ChEBI" id="CHEBI:15378"/>
        <dbReference type="ChEBI" id="CHEBI:30616"/>
        <dbReference type="ChEBI" id="CHEBI:58502"/>
        <dbReference type="ChEBI" id="CHEBI:456216"/>
        <dbReference type="EC" id="2.7.1.156"/>
    </reaction>
</comment>
<dbReference type="PANTHER" id="PTHR34848:SF1">
    <property type="entry name" value="BIFUNCTIONAL ADENOSYLCOBALAMIN BIOSYNTHESIS PROTEIN COBU"/>
    <property type="match status" value="1"/>
</dbReference>
<evidence type="ECO:0000256" key="13">
    <source>
        <dbReference type="ARBA" id="ARBA00022777"/>
    </source>
</evidence>
<keyword evidence="11" id="KW-0808">Transferase</keyword>
<name>A0A381R179_9ZZZZ</name>
<keyword evidence="10" id="KW-0169">Cobalamin biosynthesis</keyword>
<evidence type="ECO:0000256" key="11">
    <source>
        <dbReference type="ARBA" id="ARBA00022679"/>
    </source>
</evidence>
<dbReference type="GO" id="GO:0005524">
    <property type="term" value="F:ATP binding"/>
    <property type="evidence" value="ECO:0007669"/>
    <property type="project" value="UniProtKB-KW"/>
</dbReference>
<evidence type="ECO:0000256" key="2">
    <source>
        <dbReference type="ARBA" id="ARBA00000711"/>
    </source>
</evidence>
<evidence type="ECO:0000256" key="3">
    <source>
        <dbReference type="ARBA" id="ARBA00001522"/>
    </source>
</evidence>
<comment type="pathway">
    <text evidence="5">Cofactor biosynthesis; adenosylcobalamin biosynthesis; adenosylcobalamin from cob(II)yrinate a,c-diamide: step 6/7.</text>
</comment>
<dbReference type="Gene3D" id="3.40.50.300">
    <property type="entry name" value="P-loop containing nucleotide triphosphate hydrolases"/>
    <property type="match status" value="1"/>
</dbReference>
<dbReference type="PIRSF" id="PIRSF006135">
    <property type="entry name" value="CobU"/>
    <property type="match status" value="1"/>
</dbReference>
<sequence length="180" mass="19430">MVLGGVRSGKSAFAESKIATLSEGPILYVATGVAVDDEMTERIRLHRKSRPQEWSTLEEPTKLAEKLAPMLTGAGAPGAVIIDSMDVWVANLLMENQSENKHPLEEIVTTEAEQLLKLVVDSPQAFVFVSSEVGLSLVPTEPLGRHFQDLLGKINQRIAAAATEVFLVVAGLPTKIKSND</sequence>
<evidence type="ECO:0000256" key="8">
    <source>
        <dbReference type="ARBA" id="ARBA00012016"/>
    </source>
</evidence>
<evidence type="ECO:0000256" key="1">
    <source>
        <dbReference type="ARBA" id="ARBA00000312"/>
    </source>
</evidence>
<dbReference type="NCBIfam" id="NF004469">
    <property type="entry name" value="PRK05800.1"/>
    <property type="match status" value="1"/>
</dbReference>
<evidence type="ECO:0000256" key="6">
    <source>
        <dbReference type="ARBA" id="ARBA00005159"/>
    </source>
</evidence>
<dbReference type="EC" id="2.7.1.156" evidence="8"/>
<dbReference type="GO" id="GO:0043752">
    <property type="term" value="F:adenosylcobinamide kinase activity"/>
    <property type="evidence" value="ECO:0007669"/>
    <property type="project" value="UniProtKB-EC"/>
</dbReference>
<evidence type="ECO:0000256" key="4">
    <source>
        <dbReference type="ARBA" id="ARBA00003889"/>
    </source>
</evidence>
<dbReference type="GO" id="GO:0008820">
    <property type="term" value="F:cobinamide phosphate guanylyltransferase activity"/>
    <property type="evidence" value="ECO:0007669"/>
    <property type="project" value="UniProtKB-EC"/>
</dbReference>
<evidence type="ECO:0000313" key="18">
    <source>
        <dbReference type="EMBL" id="SUZ83403.1"/>
    </source>
</evidence>
<organism evidence="18">
    <name type="scientific">marine metagenome</name>
    <dbReference type="NCBI Taxonomy" id="408172"/>
    <lineage>
        <taxon>unclassified sequences</taxon>
        <taxon>metagenomes</taxon>
        <taxon>ecological metagenomes</taxon>
    </lineage>
</organism>
<evidence type="ECO:0000256" key="17">
    <source>
        <dbReference type="ARBA" id="ARBA00030571"/>
    </source>
</evidence>
<gene>
    <name evidence="18" type="ORF">METZ01_LOCUS36257</name>
</gene>
<dbReference type="GO" id="GO:0005525">
    <property type="term" value="F:GTP binding"/>
    <property type="evidence" value="ECO:0007669"/>
    <property type="project" value="UniProtKB-KW"/>
</dbReference>
<comment type="function">
    <text evidence="4">Catalyzes ATP-dependent phosphorylation of adenosylcobinamide and addition of GMP to adenosylcobinamide phosphate.</text>
</comment>
<evidence type="ECO:0000256" key="9">
    <source>
        <dbReference type="ARBA" id="ARBA00012523"/>
    </source>
</evidence>
<comment type="catalytic activity">
    <reaction evidence="3">
        <text>adenosylcob(III)inamide + GTP = adenosylcob(III)inamide phosphate + GDP + H(+)</text>
        <dbReference type="Rhea" id="RHEA:15765"/>
        <dbReference type="ChEBI" id="CHEBI:2480"/>
        <dbReference type="ChEBI" id="CHEBI:15378"/>
        <dbReference type="ChEBI" id="CHEBI:37565"/>
        <dbReference type="ChEBI" id="CHEBI:58189"/>
        <dbReference type="ChEBI" id="CHEBI:58502"/>
        <dbReference type="EC" id="2.7.1.156"/>
    </reaction>
</comment>
<protein>
    <recommendedName>
        <fullName evidence="16">Adenosylcobinamide kinase</fullName>
        <ecNumber evidence="8">2.7.1.156</ecNumber>
        <ecNumber evidence="9">2.7.7.62</ecNumber>
    </recommendedName>
    <alternativeName>
        <fullName evidence="17">Adenosylcobinamide-phosphate guanylyltransferase</fullName>
    </alternativeName>
</protein>
<dbReference type="InterPro" id="IPR027417">
    <property type="entry name" value="P-loop_NTPase"/>
</dbReference>
<dbReference type="EC" id="2.7.7.62" evidence="9"/>
<keyword evidence="15" id="KW-0342">GTP-binding</keyword>
<evidence type="ECO:0000256" key="7">
    <source>
        <dbReference type="ARBA" id="ARBA00007490"/>
    </source>
</evidence>
<evidence type="ECO:0000256" key="5">
    <source>
        <dbReference type="ARBA" id="ARBA00004692"/>
    </source>
</evidence>
<dbReference type="Pfam" id="PF02283">
    <property type="entry name" value="CobU"/>
    <property type="match status" value="1"/>
</dbReference>
<evidence type="ECO:0000256" key="16">
    <source>
        <dbReference type="ARBA" id="ARBA00029570"/>
    </source>
</evidence>
<dbReference type="EMBL" id="UINC01001549">
    <property type="protein sequence ID" value="SUZ83403.1"/>
    <property type="molecule type" value="Genomic_DNA"/>
</dbReference>
<dbReference type="InterPro" id="IPR003203">
    <property type="entry name" value="CobU/CobP"/>
</dbReference>
<comment type="similarity">
    <text evidence="7">Belongs to the CobU/CobP family.</text>
</comment>
<dbReference type="CDD" id="cd00544">
    <property type="entry name" value="CobU"/>
    <property type="match status" value="1"/>
</dbReference>